<dbReference type="PATRIC" id="fig|400772.4.peg.2443"/>
<organism evidence="3 4">
    <name type="scientific">Microbacterium ginsengisoli</name>
    <dbReference type="NCBI Taxonomy" id="400772"/>
    <lineage>
        <taxon>Bacteria</taxon>
        <taxon>Bacillati</taxon>
        <taxon>Actinomycetota</taxon>
        <taxon>Actinomycetes</taxon>
        <taxon>Micrococcales</taxon>
        <taxon>Microbacteriaceae</taxon>
        <taxon>Microbacterium</taxon>
    </lineage>
</organism>
<evidence type="ECO:0000313" key="3">
    <source>
        <dbReference type="EMBL" id="KJL35672.1"/>
    </source>
</evidence>
<dbReference type="InterPro" id="IPR029021">
    <property type="entry name" value="Prot-tyrosine_phosphatase-like"/>
</dbReference>
<protein>
    <submittedName>
        <fullName evidence="3">Tyrosine-protein phosphatase</fullName>
        <ecNumber evidence="3">3.1.3.48</ecNumber>
    </submittedName>
</protein>
<keyword evidence="4" id="KW-1185">Reference proteome</keyword>
<dbReference type="PROSITE" id="PS50056">
    <property type="entry name" value="TYR_PHOSPHATASE_2"/>
    <property type="match status" value="1"/>
</dbReference>
<dbReference type="InterPro" id="IPR016130">
    <property type="entry name" value="Tyr_Pase_AS"/>
</dbReference>
<dbReference type="PROSITE" id="PS00383">
    <property type="entry name" value="TYR_PHOSPHATASE_1"/>
    <property type="match status" value="1"/>
</dbReference>
<dbReference type="PANTHER" id="PTHR31126:SF1">
    <property type="entry name" value="TYROSINE SPECIFIC PROTEIN PHOSPHATASES DOMAIN-CONTAINING PROTEIN"/>
    <property type="match status" value="1"/>
</dbReference>
<gene>
    <name evidence="3" type="primary">iphP_2</name>
    <name evidence="3" type="ORF">RR49_02431</name>
</gene>
<keyword evidence="3" id="KW-0378">Hydrolase</keyword>
<dbReference type="SUPFAM" id="SSF52799">
    <property type="entry name" value="(Phosphotyrosine protein) phosphatases II"/>
    <property type="match status" value="1"/>
</dbReference>
<comment type="caution">
    <text evidence="3">The sequence shown here is derived from an EMBL/GenBank/DDBJ whole genome shotgun (WGS) entry which is preliminary data.</text>
</comment>
<feature type="domain" description="Tyrosine specific protein phosphatases" evidence="2">
    <location>
        <begin position="103"/>
        <end position="177"/>
    </location>
</feature>
<evidence type="ECO:0000313" key="4">
    <source>
        <dbReference type="Proteomes" id="UP000033451"/>
    </source>
</evidence>
<dbReference type="EC" id="3.1.3.48" evidence="3"/>
<evidence type="ECO:0000259" key="2">
    <source>
        <dbReference type="PROSITE" id="PS50056"/>
    </source>
</evidence>
<dbReference type="Proteomes" id="UP000033451">
    <property type="component" value="Unassembled WGS sequence"/>
</dbReference>
<comment type="similarity">
    <text evidence="1">Belongs to the protein-tyrosine phosphatase family.</text>
</comment>
<dbReference type="PANTHER" id="PTHR31126">
    <property type="entry name" value="TYROSINE-PROTEIN PHOSPHATASE"/>
    <property type="match status" value="1"/>
</dbReference>
<dbReference type="Pfam" id="PF13350">
    <property type="entry name" value="Y_phosphatase3"/>
    <property type="match status" value="1"/>
</dbReference>
<evidence type="ECO:0000256" key="1">
    <source>
        <dbReference type="ARBA" id="ARBA00009580"/>
    </source>
</evidence>
<dbReference type="Gene3D" id="3.90.190.10">
    <property type="entry name" value="Protein tyrosine phosphatase superfamily"/>
    <property type="match status" value="1"/>
</dbReference>
<dbReference type="GO" id="GO:0004725">
    <property type="term" value="F:protein tyrosine phosphatase activity"/>
    <property type="evidence" value="ECO:0007669"/>
    <property type="project" value="UniProtKB-EC"/>
</dbReference>
<dbReference type="InterPro" id="IPR000387">
    <property type="entry name" value="Tyr_Pase_dom"/>
</dbReference>
<sequence length="242" mass="25718">MSGASIELVSGVTNFRDVGGLPAGAGTTRHGVLFRSGALSRLDDDGRRTLHELGVERIVDLRSDDELAREPSRVDGLGVETVRAPMFVGSLESFLASGVTLDDSYLDLLENAGERIATVAHSIAAGHPTLVHCAIGKDRTGVSVAVTLAAAGVDDEAIVDDYALTEQNLPASRARQIRAWLARAHPGSRHLEELYLHSPARAMRHVLAHLHERWGDGGAYLREAGVSADELAALRSALVIAP</sequence>
<dbReference type="InterPro" id="IPR026893">
    <property type="entry name" value="Tyr/Ser_Pase_IphP-type"/>
</dbReference>
<reference evidence="3 4" key="1">
    <citation type="submission" date="2015-02" db="EMBL/GenBank/DDBJ databases">
        <title>Draft genome sequences of ten Microbacterium spp. with emphasis on heavy metal contaminated environments.</title>
        <authorList>
            <person name="Corretto E."/>
        </authorList>
    </citation>
    <scope>NUCLEOTIDE SEQUENCE [LARGE SCALE GENOMIC DNA]</scope>
    <source>
        <strain evidence="3 4">DSM 18659</strain>
    </source>
</reference>
<dbReference type="STRING" id="400772.RR49_02431"/>
<dbReference type="EMBL" id="JYIY01000078">
    <property type="protein sequence ID" value="KJL35672.1"/>
    <property type="molecule type" value="Genomic_DNA"/>
</dbReference>
<proteinExistence type="inferred from homology"/>
<dbReference type="RefSeq" id="WP_045248321.1">
    <property type="nucleotide sequence ID" value="NZ_JYIY01000078.1"/>
</dbReference>
<accession>A0A0F0LR43</accession>
<dbReference type="AlphaFoldDB" id="A0A0F0LR43"/>
<name>A0A0F0LR43_9MICO</name>